<accession>A0A9W7DCQ5</accession>
<comment type="caution">
    <text evidence="2">The sequence shown here is derived from an EMBL/GenBank/DDBJ whole genome shotgun (WGS) entry which is preliminary data.</text>
</comment>
<dbReference type="Proteomes" id="UP001165083">
    <property type="component" value="Unassembled WGS sequence"/>
</dbReference>
<feature type="region of interest" description="Disordered" evidence="1">
    <location>
        <begin position="1"/>
        <end position="22"/>
    </location>
</feature>
<dbReference type="AlphaFoldDB" id="A0A9W7DCQ5"/>
<reference evidence="2" key="1">
    <citation type="submission" date="2023-04" db="EMBL/GenBank/DDBJ databases">
        <title>Phytophthora lilii NBRC 32176.</title>
        <authorList>
            <person name="Ichikawa N."/>
            <person name="Sato H."/>
            <person name="Tonouchi N."/>
        </authorList>
    </citation>
    <scope>NUCLEOTIDE SEQUENCE</scope>
    <source>
        <strain evidence="2">NBRC 32176</strain>
    </source>
</reference>
<keyword evidence="3" id="KW-1185">Reference proteome</keyword>
<evidence type="ECO:0000313" key="3">
    <source>
        <dbReference type="Proteomes" id="UP001165083"/>
    </source>
</evidence>
<evidence type="ECO:0000256" key="1">
    <source>
        <dbReference type="SAM" id="MobiDB-lite"/>
    </source>
</evidence>
<organism evidence="2 3">
    <name type="scientific">Phytophthora lilii</name>
    <dbReference type="NCBI Taxonomy" id="2077276"/>
    <lineage>
        <taxon>Eukaryota</taxon>
        <taxon>Sar</taxon>
        <taxon>Stramenopiles</taxon>
        <taxon>Oomycota</taxon>
        <taxon>Peronosporomycetes</taxon>
        <taxon>Peronosporales</taxon>
        <taxon>Peronosporaceae</taxon>
        <taxon>Phytophthora</taxon>
    </lineage>
</organism>
<protein>
    <submittedName>
        <fullName evidence="2">Unnamed protein product</fullName>
    </submittedName>
</protein>
<sequence>MTTPTGNSDDIIDNSEIGQPDYATSTNNVATVLSDTKVIENNSKVHRLKGSSPLGGKDEERMVPVAAIGAAYLSMQHSSPSISTQSILHA</sequence>
<gene>
    <name evidence="2" type="ORF">Plil01_001799000</name>
</gene>
<name>A0A9W7DCQ5_9STRA</name>
<evidence type="ECO:0000313" key="2">
    <source>
        <dbReference type="EMBL" id="GMF65306.1"/>
    </source>
</evidence>
<proteinExistence type="predicted"/>
<dbReference type="EMBL" id="BSXW01012460">
    <property type="protein sequence ID" value="GMF65306.1"/>
    <property type="molecule type" value="Genomic_DNA"/>
</dbReference>